<evidence type="ECO:0000313" key="10">
    <source>
        <dbReference type="Proteomes" id="UP001346149"/>
    </source>
</evidence>
<evidence type="ECO:0000256" key="7">
    <source>
        <dbReference type="ARBA" id="ARBA00023316"/>
    </source>
</evidence>
<dbReference type="GO" id="GO:0005975">
    <property type="term" value="P:carbohydrate metabolic process"/>
    <property type="evidence" value="ECO:0007669"/>
    <property type="project" value="InterPro"/>
</dbReference>
<organism evidence="9 10">
    <name type="scientific">Trapa natans</name>
    <name type="common">Water chestnut</name>
    <dbReference type="NCBI Taxonomy" id="22666"/>
    <lineage>
        <taxon>Eukaryota</taxon>
        <taxon>Viridiplantae</taxon>
        <taxon>Streptophyta</taxon>
        <taxon>Embryophyta</taxon>
        <taxon>Tracheophyta</taxon>
        <taxon>Spermatophyta</taxon>
        <taxon>Magnoliopsida</taxon>
        <taxon>eudicotyledons</taxon>
        <taxon>Gunneridae</taxon>
        <taxon>Pentapetalae</taxon>
        <taxon>rosids</taxon>
        <taxon>malvids</taxon>
        <taxon>Myrtales</taxon>
        <taxon>Lythraceae</taxon>
        <taxon>Trapa</taxon>
    </lineage>
</organism>
<dbReference type="GO" id="GO:0004650">
    <property type="term" value="F:polygalacturonase activity"/>
    <property type="evidence" value="ECO:0007669"/>
    <property type="project" value="InterPro"/>
</dbReference>
<keyword evidence="10" id="KW-1185">Reference proteome</keyword>
<evidence type="ECO:0000256" key="1">
    <source>
        <dbReference type="ARBA" id="ARBA00004191"/>
    </source>
</evidence>
<dbReference type="InterPro" id="IPR011050">
    <property type="entry name" value="Pectin_lyase_fold/virulence"/>
</dbReference>
<evidence type="ECO:0000256" key="5">
    <source>
        <dbReference type="ARBA" id="ARBA00022801"/>
    </source>
</evidence>
<dbReference type="PANTHER" id="PTHR31375">
    <property type="match status" value="1"/>
</dbReference>
<dbReference type="InterPro" id="IPR000743">
    <property type="entry name" value="Glyco_hydro_28"/>
</dbReference>
<reference evidence="9 10" key="1">
    <citation type="journal article" date="2023" name="Hortic Res">
        <title>Pangenome of water caltrop reveals structural variations and asymmetric subgenome divergence after allopolyploidization.</title>
        <authorList>
            <person name="Zhang X."/>
            <person name="Chen Y."/>
            <person name="Wang L."/>
            <person name="Yuan Y."/>
            <person name="Fang M."/>
            <person name="Shi L."/>
            <person name="Lu R."/>
            <person name="Comes H.P."/>
            <person name="Ma Y."/>
            <person name="Chen Y."/>
            <person name="Huang G."/>
            <person name="Zhou Y."/>
            <person name="Zheng Z."/>
            <person name="Qiu Y."/>
        </authorList>
    </citation>
    <scope>NUCLEOTIDE SEQUENCE [LARGE SCALE GENOMIC DNA]</scope>
    <source>
        <strain evidence="9">F231</strain>
    </source>
</reference>
<name>A0AAN7R5W2_TRANT</name>
<keyword evidence="3" id="KW-0134">Cell wall</keyword>
<dbReference type="SUPFAM" id="SSF51126">
    <property type="entry name" value="Pectin lyase-like"/>
    <property type="match status" value="1"/>
</dbReference>
<keyword evidence="5 8" id="KW-0378">Hydrolase</keyword>
<comment type="similarity">
    <text evidence="2 8">Belongs to the glycosyl hydrolase 28 family.</text>
</comment>
<evidence type="ECO:0000256" key="2">
    <source>
        <dbReference type="ARBA" id="ARBA00008834"/>
    </source>
</evidence>
<dbReference type="AlphaFoldDB" id="A0AAN7R5W2"/>
<evidence type="ECO:0000313" key="9">
    <source>
        <dbReference type="EMBL" id="KAK4788461.1"/>
    </source>
</evidence>
<evidence type="ECO:0000256" key="4">
    <source>
        <dbReference type="ARBA" id="ARBA00022525"/>
    </source>
</evidence>
<gene>
    <name evidence="9" type="ORF">SAY86_019780</name>
</gene>
<evidence type="ECO:0000256" key="6">
    <source>
        <dbReference type="ARBA" id="ARBA00023295"/>
    </source>
</evidence>
<sequence>MTGVRIKSWPASLHKVATDIHFEDIMMNNVPLKVKISKVSYKNIKGTRFTPVAIKLICSKTFPCEGVEIANINLTWTKGNITSIYESVTPTIIGTQNPPICGASAPGVAAVGS</sequence>
<dbReference type="Proteomes" id="UP001346149">
    <property type="component" value="Unassembled WGS sequence"/>
</dbReference>
<dbReference type="Gene3D" id="2.160.20.10">
    <property type="entry name" value="Single-stranded right-handed beta-helix, Pectin lyase-like"/>
    <property type="match status" value="1"/>
</dbReference>
<keyword evidence="7" id="KW-0961">Cell wall biogenesis/degradation</keyword>
<comment type="caution">
    <text evidence="9">The sequence shown here is derived from an EMBL/GenBank/DDBJ whole genome shotgun (WGS) entry which is preliminary data.</text>
</comment>
<dbReference type="GO" id="GO:0071555">
    <property type="term" value="P:cell wall organization"/>
    <property type="evidence" value="ECO:0007669"/>
    <property type="project" value="UniProtKB-KW"/>
</dbReference>
<keyword evidence="4" id="KW-0964">Secreted</keyword>
<proteinExistence type="inferred from homology"/>
<dbReference type="InterPro" id="IPR012334">
    <property type="entry name" value="Pectin_lyas_fold"/>
</dbReference>
<evidence type="ECO:0000256" key="8">
    <source>
        <dbReference type="RuleBase" id="RU361169"/>
    </source>
</evidence>
<protein>
    <submittedName>
        <fullName evidence="9">Uncharacterized protein</fullName>
    </submittedName>
</protein>
<evidence type="ECO:0000256" key="3">
    <source>
        <dbReference type="ARBA" id="ARBA00022512"/>
    </source>
</evidence>
<keyword evidence="6 8" id="KW-0326">Glycosidase</keyword>
<dbReference type="Pfam" id="PF00295">
    <property type="entry name" value="Glyco_hydro_28"/>
    <property type="match status" value="1"/>
</dbReference>
<comment type="subcellular location">
    <subcellularLocation>
        <location evidence="1">Secreted</location>
        <location evidence="1">Cell wall</location>
    </subcellularLocation>
</comment>
<accession>A0AAN7R5W2</accession>
<dbReference type="EMBL" id="JAXQNO010000011">
    <property type="protein sequence ID" value="KAK4788461.1"/>
    <property type="molecule type" value="Genomic_DNA"/>
</dbReference>